<evidence type="ECO:0000256" key="2">
    <source>
        <dbReference type="ARBA" id="ARBA00022729"/>
    </source>
</evidence>
<evidence type="ECO:0000256" key="7">
    <source>
        <dbReference type="PIRSR" id="PIRSR618044-1"/>
    </source>
</evidence>
<dbReference type="Proteomes" id="UP000656813">
    <property type="component" value="Unassembled WGS sequence"/>
</dbReference>
<keyword evidence="11" id="KW-0121">Carboxypeptidase</keyword>
<keyword evidence="6" id="KW-0961">Cell wall biogenesis/degradation</keyword>
<protein>
    <submittedName>
        <fullName evidence="11">D-alanyl-D-alanine carboxypeptidase DacB</fullName>
    </submittedName>
</protein>
<evidence type="ECO:0000256" key="9">
    <source>
        <dbReference type="RuleBase" id="RU004016"/>
    </source>
</evidence>
<sequence length="386" mass="43825">MVKLKRCILFIIIIALIMPVVFIKKTMALPLTTSSVHVSAESAILMDQDTGRVLYGKDIHKPMRIASITKVMTAILAIESGKLDKTVTVSDNAFGTEGSSLYLKKGEKIKLKDLVYGLLLRSGNDAAVAIAEAVGGSKEGFVYLMNKKAKELGMLDTTFANPHGLDDELHRSTAYDMALLTKYAMKNPTFQKMFKTKYYTAPQEGEKWDRKWKNKNKLLFNYDYSTGGKTGYTKKTGRTLISTASNDDKNYIVVTLNDGDDWNDHMNLFNWGFKQFQQVKIAEKGKLQGVKKKYYDSPLYLHRDIVMPLTAKEKEAISTELILYKPKNGKKFKKRPEVAGQFKVKIKDAVIEQVPVFYKKPPKEKKSFWSFFHFALSHIVEQVSHD</sequence>
<reference evidence="11" key="1">
    <citation type="journal article" date="2014" name="Int. J. Syst. Evol. Microbiol.">
        <title>Complete genome sequence of Corynebacterium casei LMG S-19264T (=DSM 44701T), isolated from a smear-ripened cheese.</title>
        <authorList>
            <consortium name="US DOE Joint Genome Institute (JGI-PGF)"/>
            <person name="Walter F."/>
            <person name="Albersmeier A."/>
            <person name="Kalinowski J."/>
            <person name="Ruckert C."/>
        </authorList>
    </citation>
    <scope>NUCLEOTIDE SEQUENCE</scope>
    <source>
        <strain evidence="11">CGMCC 1.12777</strain>
    </source>
</reference>
<dbReference type="GO" id="GO:0009252">
    <property type="term" value="P:peptidoglycan biosynthetic process"/>
    <property type="evidence" value="ECO:0007669"/>
    <property type="project" value="UniProtKB-KW"/>
</dbReference>
<feature type="domain" description="Peptidase S11 D-alanyl-D-alanine carboxypeptidase A N-terminal" evidence="10">
    <location>
        <begin position="33"/>
        <end position="258"/>
    </location>
</feature>
<evidence type="ECO:0000313" key="11">
    <source>
        <dbReference type="EMBL" id="GGH79168.1"/>
    </source>
</evidence>
<dbReference type="GO" id="GO:0008360">
    <property type="term" value="P:regulation of cell shape"/>
    <property type="evidence" value="ECO:0007669"/>
    <property type="project" value="UniProtKB-KW"/>
</dbReference>
<dbReference type="Pfam" id="PF00768">
    <property type="entry name" value="Peptidase_S11"/>
    <property type="match status" value="1"/>
</dbReference>
<keyword evidence="4" id="KW-0133">Cell shape</keyword>
<feature type="active site" evidence="7">
    <location>
        <position position="122"/>
    </location>
</feature>
<evidence type="ECO:0000256" key="8">
    <source>
        <dbReference type="PIRSR" id="PIRSR618044-2"/>
    </source>
</evidence>
<feature type="binding site" evidence="8">
    <location>
        <position position="229"/>
    </location>
    <ligand>
        <name>substrate</name>
    </ligand>
</feature>
<dbReference type="PANTHER" id="PTHR21581:SF33">
    <property type="entry name" value="D-ALANYL-D-ALANINE CARBOXYPEPTIDASE DACB"/>
    <property type="match status" value="1"/>
</dbReference>
<evidence type="ECO:0000313" key="12">
    <source>
        <dbReference type="Proteomes" id="UP000656813"/>
    </source>
</evidence>
<proteinExistence type="inferred from homology"/>
<keyword evidence="2" id="KW-0732">Signal</keyword>
<dbReference type="GO" id="GO:0009002">
    <property type="term" value="F:serine-type D-Ala-D-Ala carboxypeptidase activity"/>
    <property type="evidence" value="ECO:0007669"/>
    <property type="project" value="InterPro"/>
</dbReference>
<keyword evidence="5" id="KW-0573">Peptidoglycan synthesis</keyword>
<organism evidence="11 12">
    <name type="scientific">Pullulanibacillus pueri</name>
    <dbReference type="NCBI Taxonomy" id="1437324"/>
    <lineage>
        <taxon>Bacteria</taxon>
        <taxon>Bacillati</taxon>
        <taxon>Bacillota</taxon>
        <taxon>Bacilli</taxon>
        <taxon>Bacillales</taxon>
        <taxon>Sporolactobacillaceae</taxon>
        <taxon>Pullulanibacillus</taxon>
    </lineage>
</organism>
<comment type="caution">
    <text evidence="11">The sequence shown here is derived from an EMBL/GenBank/DDBJ whole genome shotgun (WGS) entry which is preliminary data.</text>
</comment>
<dbReference type="InterPro" id="IPR001967">
    <property type="entry name" value="Peptidase_S11_N"/>
</dbReference>
<name>A0A8J3EM54_9BACL</name>
<dbReference type="PRINTS" id="PR00725">
    <property type="entry name" value="DADACBPTASE1"/>
</dbReference>
<dbReference type="InterPro" id="IPR012338">
    <property type="entry name" value="Beta-lactam/transpept-like"/>
</dbReference>
<evidence type="ECO:0000256" key="5">
    <source>
        <dbReference type="ARBA" id="ARBA00022984"/>
    </source>
</evidence>
<dbReference type="RefSeq" id="WP_229745444.1">
    <property type="nucleotide sequence ID" value="NZ_BMFV01000007.1"/>
</dbReference>
<keyword evidence="11" id="KW-0645">Protease</keyword>
<evidence type="ECO:0000259" key="10">
    <source>
        <dbReference type="Pfam" id="PF00768"/>
    </source>
</evidence>
<accession>A0A8J3EM54</accession>
<evidence type="ECO:0000256" key="1">
    <source>
        <dbReference type="ARBA" id="ARBA00007164"/>
    </source>
</evidence>
<feature type="active site" description="Proton acceptor" evidence="7">
    <location>
        <position position="70"/>
    </location>
</feature>
<gene>
    <name evidence="11" type="primary">dacB</name>
    <name evidence="11" type="ORF">GCM10007096_13700</name>
</gene>
<dbReference type="Gene3D" id="3.40.710.10">
    <property type="entry name" value="DD-peptidase/beta-lactamase superfamily"/>
    <property type="match status" value="1"/>
</dbReference>
<dbReference type="Gene3D" id="2.30.140.30">
    <property type="match status" value="1"/>
</dbReference>
<dbReference type="PANTHER" id="PTHR21581">
    <property type="entry name" value="D-ALANYL-D-ALANINE CARBOXYPEPTIDASE"/>
    <property type="match status" value="1"/>
</dbReference>
<dbReference type="GO" id="GO:0006508">
    <property type="term" value="P:proteolysis"/>
    <property type="evidence" value="ECO:0007669"/>
    <property type="project" value="InterPro"/>
</dbReference>
<dbReference type="SUPFAM" id="SSF56601">
    <property type="entry name" value="beta-lactamase/transpeptidase-like"/>
    <property type="match status" value="1"/>
</dbReference>
<comment type="similarity">
    <text evidence="1 9">Belongs to the peptidase S11 family.</text>
</comment>
<reference evidence="11" key="2">
    <citation type="submission" date="2020-09" db="EMBL/GenBank/DDBJ databases">
        <authorList>
            <person name="Sun Q."/>
            <person name="Zhou Y."/>
        </authorList>
    </citation>
    <scope>NUCLEOTIDE SEQUENCE</scope>
    <source>
        <strain evidence="11">CGMCC 1.12777</strain>
    </source>
</reference>
<feature type="active site" description="Proton acceptor" evidence="7">
    <location>
        <position position="67"/>
    </location>
</feature>
<evidence type="ECO:0000256" key="4">
    <source>
        <dbReference type="ARBA" id="ARBA00022960"/>
    </source>
</evidence>
<dbReference type="InterPro" id="IPR018044">
    <property type="entry name" value="Peptidase_S11"/>
</dbReference>
<dbReference type="EMBL" id="BMFV01000007">
    <property type="protein sequence ID" value="GGH79168.1"/>
    <property type="molecule type" value="Genomic_DNA"/>
</dbReference>
<dbReference type="AlphaFoldDB" id="A0A8J3EM54"/>
<evidence type="ECO:0000256" key="6">
    <source>
        <dbReference type="ARBA" id="ARBA00023316"/>
    </source>
</evidence>
<keyword evidence="12" id="KW-1185">Reference proteome</keyword>
<dbReference type="GO" id="GO:0071555">
    <property type="term" value="P:cell wall organization"/>
    <property type="evidence" value="ECO:0007669"/>
    <property type="project" value="UniProtKB-KW"/>
</dbReference>
<keyword evidence="3" id="KW-0378">Hydrolase</keyword>
<evidence type="ECO:0000256" key="3">
    <source>
        <dbReference type="ARBA" id="ARBA00022801"/>
    </source>
</evidence>